<gene>
    <name evidence="1" type="ordered locus">Gmet_3451</name>
</gene>
<accession>Q39Q14</accession>
<reference evidence="1 2" key="2">
    <citation type="journal article" date="2009" name="BMC Microbiol.">
        <title>The genome sequence of Geobacter metallireducens: features of metabolism, physiology and regulation common and dissimilar to Geobacter sulfurreducens.</title>
        <authorList>
            <person name="Aklujkar M."/>
            <person name="Krushkal J."/>
            <person name="DiBartolo G."/>
            <person name="Lapidus A."/>
            <person name="Land M.L."/>
            <person name="Lovley D.R."/>
        </authorList>
    </citation>
    <scope>NUCLEOTIDE SEQUENCE [LARGE SCALE GENOMIC DNA]</scope>
    <source>
        <strain evidence="2">ATCC 53774 / DSM 7210 / GS-15</strain>
    </source>
</reference>
<name>Q39Q14_GEOMG</name>
<dbReference type="EMBL" id="CP000148">
    <property type="protein sequence ID" value="ABB33660.1"/>
    <property type="molecule type" value="Genomic_DNA"/>
</dbReference>
<reference evidence="1 2" key="1">
    <citation type="submission" date="2005-10" db="EMBL/GenBank/DDBJ databases">
        <title>Complete sequence of Geobacter metallireducens GS-15.</title>
        <authorList>
            <consortium name="US DOE Joint Genome Institute"/>
            <person name="Copeland A."/>
            <person name="Lucas S."/>
            <person name="Lapidus A."/>
            <person name="Barry K."/>
            <person name="Detter J.C."/>
            <person name="Glavina T."/>
            <person name="Hammon N."/>
            <person name="Israni S."/>
            <person name="Pitluck S."/>
            <person name="Di Bartolo G."/>
            <person name="Chain P."/>
            <person name="Schmutz J."/>
            <person name="Larimer F."/>
            <person name="Land M."/>
            <person name="Kyrpides N."/>
            <person name="Ivanova N."/>
            <person name="Richardson P."/>
        </authorList>
    </citation>
    <scope>NUCLEOTIDE SEQUENCE [LARGE SCALE GENOMIC DNA]</scope>
    <source>
        <strain evidence="2">ATCC 53774 / DSM 7210 / GS-15</strain>
    </source>
</reference>
<organism evidence="1 2">
    <name type="scientific">Geobacter metallireducens (strain ATCC 53774 / DSM 7210 / GS-15)</name>
    <dbReference type="NCBI Taxonomy" id="269799"/>
    <lineage>
        <taxon>Bacteria</taxon>
        <taxon>Pseudomonadati</taxon>
        <taxon>Thermodesulfobacteriota</taxon>
        <taxon>Desulfuromonadia</taxon>
        <taxon>Geobacterales</taxon>
        <taxon>Geobacteraceae</taxon>
        <taxon>Geobacter</taxon>
    </lineage>
</organism>
<proteinExistence type="predicted"/>
<evidence type="ECO:0000313" key="2">
    <source>
        <dbReference type="Proteomes" id="UP000007073"/>
    </source>
</evidence>
<sequence length="84" mass="9362">MIPANLSNIFFILANRMNLSAIQESGTVQCRLKSPEKSDFFIIRQAAPQNHWTQKAAVGEPAENSFGVVAREWHSKFAPFSPAD</sequence>
<dbReference type="Proteomes" id="UP000007073">
    <property type="component" value="Chromosome"/>
</dbReference>
<dbReference type="STRING" id="269799.Gmet_3451"/>
<dbReference type="HOGENOM" id="CLU_2522817_0_0_7"/>
<keyword evidence="2" id="KW-1185">Reference proteome</keyword>
<protein>
    <submittedName>
        <fullName evidence="1">Uncharacterized protein</fullName>
    </submittedName>
</protein>
<dbReference type="AlphaFoldDB" id="Q39Q14"/>
<evidence type="ECO:0000313" key="1">
    <source>
        <dbReference type="EMBL" id="ABB33660.1"/>
    </source>
</evidence>
<dbReference type="KEGG" id="gme:Gmet_3451"/>